<evidence type="ECO:0000256" key="1">
    <source>
        <dbReference type="SAM" id="MobiDB-lite"/>
    </source>
</evidence>
<feature type="region of interest" description="Disordered" evidence="1">
    <location>
        <begin position="74"/>
        <end position="124"/>
    </location>
</feature>
<name>A0A662YRE2_ACIRT</name>
<comment type="caution">
    <text evidence="2">The sequence shown here is derived from an EMBL/GenBank/DDBJ whole genome shotgun (WGS) entry which is preliminary data.</text>
</comment>
<accession>A0A662YRE2</accession>
<gene>
    <name evidence="2" type="ORF">EOD39_13036</name>
</gene>
<sequence length="124" mass="14707">MNVSEWSLDHIWWQRVWAPLRPREVESLEELITKINRIIAAQLEQNKRWRLESGLPEREPNELELLLQKWEESAREAPRSPAPEELVLCPEREEESEEGEPMEQEVQPREREVLLLATDKGMEG</sequence>
<organism evidence="2 3">
    <name type="scientific">Acipenser ruthenus</name>
    <name type="common">Sterlet sturgeon</name>
    <dbReference type="NCBI Taxonomy" id="7906"/>
    <lineage>
        <taxon>Eukaryota</taxon>
        <taxon>Metazoa</taxon>
        <taxon>Chordata</taxon>
        <taxon>Craniata</taxon>
        <taxon>Vertebrata</taxon>
        <taxon>Euteleostomi</taxon>
        <taxon>Actinopterygii</taxon>
        <taxon>Chondrostei</taxon>
        <taxon>Acipenseriformes</taxon>
        <taxon>Acipenseridae</taxon>
        <taxon>Acipenser</taxon>
    </lineage>
</organism>
<protein>
    <submittedName>
        <fullName evidence="2">Uncharacterized protein</fullName>
    </submittedName>
</protein>
<dbReference type="Proteomes" id="UP000289886">
    <property type="component" value="Unassembled WGS sequence"/>
</dbReference>
<dbReference type="AlphaFoldDB" id="A0A662YRE2"/>
<evidence type="ECO:0000313" key="2">
    <source>
        <dbReference type="EMBL" id="RXM98513.1"/>
    </source>
</evidence>
<evidence type="ECO:0000313" key="3">
    <source>
        <dbReference type="Proteomes" id="UP000289886"/>
    </source>
</evidence>
<feature type="compositionally biased region" description="Acidic residues" evidence="1">
    <location>
        <begin position="92"/>
        <end position="103"/>
    </location>
</feature>
<dbReference type="EMBL" id="SCEB01000657">
    <property type="protein sequence ID" value="RXM98513.1"/>
    <property type="molecule type" value="Genomic_DNA"/>
</dbReference>
<keyword evidence="3" id="KW-1185">Reference proteome</keyword>
<proteinExistence type="predicted"/>
<reference evidence="2 3" key="1">
    <citation type="submission" date="2019-01" db="EMBL/GenBank/DDBJ databases">
        <title>Draft Genome and Complete Hox-Cluster Characterization of the Sterlet Sturgeon (Acipenser ruthenus).</title>
        <authorList>
            <person name="Wei Q."/>
        </authorList>
    </citation>
    <scope>NUCLEOTIDE SEQUENCE [LARGE SCALE GENOMIC DNA]</scope>
    <source>
        <strain evidence="2">WHYD16114868_AA</strain>
        <tissue evidence="2">Blood</tissue>
    </source>
</reference>